<reference evidence="8 9" key="1">
    <citation type="journal article" date="2022" name="Int. J. Syst. Evol. Microbiol.">
        <title>&lt;i&gt;Sideroxyarcus emersonii&lt;/i&gt; gen. nov. sp. nov., a neutrophilic, microaerobic iron- and thiosulfate-oxidizing bacterium isolated from iron-rich wetland sediment.</title>
        <authorList>
            <person name="Kato S."/>
            <person name="Itoh T."/>
            <person name="Iino T."/>
            <person name="Ohkuma M."/>
        </authorList>
    </citation>
    <scope>NUCLEOTIDE SEQUENCE [LARGE SCALE GENOMIC DNA]</scope>
    <source>
        <strain evidence="8 9">MIZ01</strain>
    </source>
</reference>
<protein>
    <submittedName>
        <fullName evidence="8">Beta-barrel assembly-enhancing protease</fullName>
    </submittedName>
</protein>
<dbReference type="Pfam" id="PF01435">
    <property type="entry name" value="Peptidase_M48"/>
    <property type="match status" value="1"/>
</dbReference>
<keyword evidence="3 6" id="KW-0378">Hydrolase</keyword>
<comment type="similarity">
    <text evidence="6">Belongs to the peptidase M48 family.</text>
</comment>
<organism evidence="8 9">
    <name type="scientific">Sideroxyarcus emersonii</name>
    <dbReference type="NCBI Taxonomy" id="2764705"/>
    <lineage>
        <taxon>Bacteria</taxon>
        <taxon>Pseudomonadati</taxon>
        <taxon>Pseudomonadota</taxon>
        <taxon>Betaproteobacteria</taxon>
        <taxon>Nitrosomonadales</taxon>
        <taxon>Gallionellaceae</taxon>
        <taxon>Sideroxyarcus</taxon>
    </lineage>
</organism>
<evidence type="ECO:0000256" key="6">
    <source>
        <dbReference type="RuleBase" id="RU003983"/>
    </source>
</evidence>
<evidence type="ECO:0000256" key="4">
    <source>
        <dbReference type="ARBA" id="ARBA00022833"/>
    </source>
</evidence>
<name>A0AAN1X8R1_9PROT</name>
<keyword evidence="9" id="KW-1185">Reference proteome</keyword>
<sequence>MPDRNSSALPIRAAPAFTNMTVFRIFTAALLALPCATLSGCTTTTDSGAVGATRPQLLLVSSAKLDQMAAQSYTKLKSDSAGKGALNQDAAMLQRVRAVAARIEPQTEVFRKDAPGWHWEVNVISSNELNAFCMPGGKIMFYSGLIDKLHLSDSEIAIVMGHEISHALREHSREQLSQAIAAQTAIDIGTALLGFGAGSADLASVGYEKLVATKFSRTDESEADRIGLELSARAGYDPRAGISLWQKMLQASQGGGRPPEFLSTHPAEENRVQQIEALLPTVMPLYEAAQQKH</sequence>
<evidence type="ECO:0000256" key="5">
    <source>
        <dbReference type="ARBA" id="ARBA00023049"/>
    </source>
</evidence>
<keyword evidence="1 6" id="KW-0645">Protease</keyword>
<dbReference type="GO" id="GO:0016020">
    <property type="term" value="C:membrane"/>
    <property type="evidence" value="ECO:0007669"/>
    <property type="project" value="TreeGrafter"/>
</dbReference>
<evidence type="ECO:0000313" key="9">
    <source>
        <dbReference type="Proteomes" id="UP001320326"/>
    </source>
</evidence>
<dbReference type="InterPro" id="IPR001915">
    <property type="entry name" value="Peptidase_M48"/>
</dbReference>
<evidence type="ECO:0000256" key="2">
    <source>
        <dbReference type="ARBA" id="ARBA00022723"/>
    </source>
</evidence>
<dbReference type="GO" id="GO:0004222">
    <property type="term" value="F:metalloendopeptidase activity"/>
    <property type="evidence" value="ECO:0007669"/>
    <property type="project" value="InterPro"/>
</dbReference>
<proteinExistence type="inferred from homology"/>
<dbReference type="PANTHER" id="PTHR22726">
    <property type="entry name" value="METALLOENDOPEPTIDASE OMA1"/>
    <property type="match status" value="1"/>
</dbReference>
<dbReference type="InterPro" id="IPR051156">
    <property type="entry name" value="Mito/Outer_Membr_Metalloprot"/>
</dbReference>
<dbReference type="EMBL" id="AP023423">
    <property type="protein sequence ID" value="BCK86996.1"/>
    <property type="molecule type" value="Genomic_DNA"/>
</dbReference>
<evidence type="ECO:0000256" key="3">
    <source>
        <dbReference type="ARBA" id="ARBA00022801"/>
    </source>
</evidence>
<evidence type="ECO:0000256" key="1">
    <source>
        <dbReference type="ARBA" id="ARBA00022670"/>
    </source>
</evidence>
<dbReference type="GO" id="GO:0046872">
    <property type="term" value="F:metal ion binding"/>
    <property type="evidence" value="ECO:0007669"/>
    <property type="project" value="UniProtKB-KW"/>
</dbReference>
<evidence type="ECO:0000259" key="7">
    <source>
        <dbReference type="Pfam" id="PF01435"/>
    </source>
</evidence>
<dbReference type="Gene3D" id="3.30.2010.10">
    <property type="entry name" value="Metalloproteases ('zincins'), catalytic domain"/>
    <property type="match status" value="1"/>
</dbReference>
<dbReference type="GO" id="GO:0051603">
    <property type="term" value="P:proteolysis involved in protein catabolic process"/>
    <property type="evidence" value="ECO:0007669"/>
    <property type="project" value="TreeGrafter"/>
</dbReference>
<keyword evidence="5 6" id="KW-0482">Metalloprotease</keyword>
<evidence type="ECO:0000313" key="8">
    <source>
        <dbReference type="EMBL" id="BCK86996.1"/>
    </source>
</evidence>
<dbReference type="PANTHER" id="PTHR22726:SF1">
    <property type="entry name" value="METALLOENDOPEPTIDASE OMA1, MITOCHONDRIAL"/>
    <property type="match status" value="1"/>
</dbReference>
<dbReference type="CDD" id="cd07331">
    <property type="entry name" value="M48C_Oma1_like"/>
    <property type="match status" value="1"/>
</dbReference>
<dbReference type="Proteomes" id="UP001320326">
    <property type="component" value="Chromosome"/>
</dbReference>
<dbReference type="AlphaFoldDB" id="A0AAN1X8R1"/>
<feature type="domain" description="Peptidase M48" evidence="7">
    <location>
        <begin position="112"/>
        <end position="277"/>
    </location>
</feature>
<gene>
    <name evidence="8" type="ORF">MIZ01_0766</name>
</gene>
<keyword evidence="2" id="KW-0479">Metal-binding</keyword>
<dbReference type="KEGG" id="seme:MIZ01_0766"/>
<comment type="cofactor">
    <cofactor evidence="6">
        <name>Zn(2+)</name>
        <dbReference type="ChEBI" id="CHEBI:29105"/>
    </cofactor>
    <text evidence="6">Binds 1 zinc ion per subunit.</text>
</comment>
<keyword evidence="4 6" id="KW-0862">Zinc</keyword>
<accession>A0AAN1X8R1</accession>